<comment type="caution">
    <text evidence="5">The sequence shown here is derived from an EMBL/GenBank/DDBJ whole genome shotgun (WGS) entry which is preliminary data.</text>
</comment>
<dbReference type="InterPro" id="IPR014284">
    <property type="entry name" value="RNA_pol_sigma-70_dom"/>
</dbReference>
<dbReference type="AlphaFoldDB" id="A0A837KLA5"/>
<dbReference type="EMBL" id="LDCN01000005">
    <property type="protein sequence ID" value="KLH97943.1"/>
    <property type="molecule type" value="Genomic_DNA"/>
</dbReference>
<dbReference type="RefSeq" id="WP_047071865.1">
    <property type="nucleotide sequence ID" value="NZ_BJOL01000008.1"/>
</dbReference>
<dbReference type="PANTHER" id="PTHR30173:SF36">
    <property type="entry name" value="ECF RNA POLYMERASE SIGMA FACTOR SIGJ"/>
    <property type="match status" value="1"/>
</dbReference>
<dbReference type="InterPro" id="IPR014303">
    <property type="entry name" value="RNA_pol_sigma-70_ECF"/>
</dbReference>
<dbReference type="OrthoDB" id="3211555at2"/>
<evidence type="ECO:0000313" key="6">
    <source>
        <dbReference type="Proteomes" id="UP000035218"/>
    </source>
</evidence>
<dbReference type="EMBL" id="BJOL01000008">
    <property type="protein sequence ID" value="GED57355.1"/>
    <property type="molecule type" value="Genomic_DNA"/>
</dbReference>
<dbReference type="SUPFAM" id="SSF54427">
    <property type="entry name" value="NTF2-like"/>
    <property type="match status" value="1"/>
</dbReference>
<dbReference type="GeneID" id="87587143"/>
<dbReference type="NCBIfam" id="TIGR02937">
    <property type="entry name" value="sigma70-ECF"/>
    <property type="match status" value="1"/>
</dbReference>
<dbReference type="InterPro" id="IPR013324">
    <property type="entry name" value="RNA_pol_sigma_r3/r4-like"/>
</dbReference>
<dbReference type="Pfam" id="PF08281">
    <property type="entry name" value="Sigma70_r4_2"/>
    <property type="match status" value="1"/>
</dbReference>
<dbReference type="GO" id="GO:0006352">
    <property type="term" value="P:DNA-templated transcription initiation"/>
    <property type="evidence" value="ECO:0007669"/>
    <property type="project" value="InterPro"/>
</dbReference>
<evidence type="ECO:0000313" key="5">
    <source>
        <dbReference type="EMBL" id="KLH97943.1"/>
    </source>
</evidence>
<dbReference type="Gene3D" id="3.10.450.50">
    <property type="match status" value="1"/>
</dbReference>
<protein>
    <submittedName>
        <fullName evidence="4">RNA polymerase sigma factor SigJ</fullName>
    </submittedName>
</protein>
<dbReference type="InterPro" id="IPR036388">
    <property type="entry name" value="WH-like_DNA-bd_sf"/>
</dbReference>
<reference evidence="4 7" key="2">
    <citation type="submission" date="2019-06" db="EMBL/GenBank/DDBJ databases">
        <title>Whole genome shotgun sequence of Brevibacillus formosus NBRC 15716.</title>
        <authorList>
            <person name="Hosoyama A."/>
            <person name="Uohara A."/>
            <person name="Ohji S."/>
            <person name="Ichikawa N."/>
        </authorList>
    </citation>
    <scope>NUCLEOTIDE SEQUENCE [LARGE SCALE GENOMIC DNA]</scope>
    <source>
        <strain evidence="4 7">NBRC 15716</strain>
    </source>
</reference>
<dbReference type="SUPFAM" id="SSF88659">
    <property type="entry name" value="Sigma3 and sigma4 domains of RNA polymerase sigma factors"/>
    <property type="match status" value="1"/>
</dbReference>
<dbReference type="PANTHER" id="PTHR30173">
    <property type="entry name" value="SIGMA 19 FACTOR"/>
    <property type="match status" value="1"/>
</dbReference>
<dbReference type="GO" id="GO:0016987">
    <property type="term" value="F:sigma factor activity"/>
    <property type="evidence" value="ECO:0007669"/>
    <property type="project" value="InterPro"/>
</dbReference>
<comment type="subunit">
    <text evidence="1">Interacts transiently with the RNA polymerase catalytic core formed by RpoA, RpoB, RpoC and RpoZ (2 alpha, 1 beta, 1 beta' and 1 omega subunit) to form the RNA polymerase holoenzyme that can initiate transcription.</text>
</comment>
<dbReference type="Proteomes" id="UP000035218">
    <property type="component" value="Unassembled WGS sequence"/>
</dbReference>
<dbReference type="Proteomes" id="UP000319498">
    <property type="component" value="Unassembled WGS sequence"/>
</dbReference>
<dbReference type="InterPro" id="IPR052704">
    <property type="entry name" value="ECF_Sigma-70_Domain"/>
</dbReference>
<dbReference type="InterPro" id="IPR032710">
    <property type="entry name" value="NTF2-like_dom_sf"/>
</dbReference>
<dbReference type="InterPro" id="IPR013249">
    <property type="entry name" value="RNA_pol_sigma70_r4_t2"/>
</dbReference>
<dbReference type="SUPFAM" id="SSF88946">
    <property type="entry name" value="Sigma2 domain of RNA polymerase sigma factors"/>
    <property type="match status" value="1"/>
</dbReference>
<dbReference type="InterPro" id="IPR013325">
    <property type="entry name" value="RNA_pol_sigma_r2"/>
</dbReference>
<feature type="domain" description="RNA polymerase sigma-70 region 2" evidence="2">
    <location>
        <begin position="7"/>
        <end position="72"/>
    </location>
</feature>
<reference evidence="5 6" key="1">
    <citation type="submission" date="2015-05" db="EMBL/GenBank/DDBJ databases">
        <title>Genome sequencing project for genomic taxonomy and phylogenomics of Bacillus-like bacteria.</title>
        <authorList>
            <person name="Liu B."/>
            <person name="Wang J."/>
            <person name="Zhu Y."/>
            <person name="Liu G."/>
            <person name="Chen Q."/>
            <person name="Chen Z."/>
            <person name="Lan J."/>
            <person name="Che J."/>
            <person name="Ge C."/>
            <person name="Shi H."/>
            <person name="Pan Z."/>
            <person name="Liu X."/>
        </authorList>
    </citation>
    <scope>NUCLEOTIDE SEQUENCE [LARGE SCALE GENOMIC DNA]</scope>
    <source>
        <strain evidence="5 6">DSM 9885</strain>
    </source>
</reference>
<dbReference type="Pfam" id="PF04542">
    <property type="entry name" value="Sigma70_r2"/>
    <property type="match status" value="1"/>
</dbReference>
<evidence type="ECO:0000313" key="4">
    <source>
        <dbReference type="EMBL" id="GED57355.1"/>
    </source>
</evidence>
<keyword evidence="7" id="KW-1185">Reference proteome</keyword>
<organism evidence="5 6">
    <name type="scientific">Brevibacillus formosus</name>
    <dbReference type="NCBI Taxonomy" id="54913"/>
    <lineage>
        <taxon>Bacteria</taxon>
        <taxon>Bacillati</taxon>
        <taxon>Bacillota</taxon>
        <taxon>Bacilli</taxon>
        <taxon>Bacillales</taxon>
        <taxon>Paenibacillaceae</taxon>
        <taxon>Brevibacillus</taxon>
    </lineage>
</organism>
<sequence length="296" mass="33416">MNIAEQYEMYRPLLFSIAYRLLGSVSDAEDIVQETFVAWTERDGDRSVTNTKSYLCRIASNLCADRIRKQTKQRETYIGPWLPDPLVEGRGGPEDICIRRDTISTAYLLLLLQLSEVERIIFVLREAFGFSYEEIAALTGKSVANCRQIFHRARRGMPRSTEEETPTSTQTVRAHQIVRQFMQSFESGDISRVMELLTADVSLIMDGGGKVKAALNPILTMERVIAFFTGTASKLPEGMVYHHATVNGLPGFLFMIGETVHYVLSMELEGNRISRFYMTVNPDKLAHLNMAKTSPS</sequence>
<evidence type="ECO:0000259" key="2">
    <source>
        <dbReference type="Pfam" id="PF04542"/>
    </source>
</evidence>
<dbReference type="InterPro" id="IPR007627">
    <property type="entry name" value="RNA_pol_sigma70_r2"/>
</dbReference>
<proteinExistence type="predicted"/>
<gene>
    <name evidence="4" type="primary">rpoE_1</name>
    <name evidence="5" type="ORF">AA984_18955</name>
    <name evidence="4" type="ORF">BFO01nite_14870</name>
</gene>
<name>A0A837KLA5_9BACL</name>
<dbReference type="NCBIfam" id="NF007214">
    <property type="entry name" value="PRK09636.1"/>
    <property type="match status" value="1"/>
</dbReference>
<evidence type="ECO:0000259" key="3">
    <source>
        <dbReference type="Pfam" id="PF08281"/>
    </source>
</evidence>
<dbReference type="NCBIfam" id="TIGR02957">
    <property type="entry name" value="SigX4"/>
    <property type="match status" value="1"/>
</dbReference>
<evidence type="ECO:0000313" key="7">
    <source>
        <dbReference type="Proteomes" id="UP000319498"/>
    </source>
</evidence>
<dbReference type="Gene3D" id="1.10.10.10">
    <property type="entry name" value="Winged helix-like DNA-binding domain superfamily/Winged helix DNA-binding domain"/>
    <property type="match status" value="1"/>
</dbReference>
<accession>A0A837KLA5</accession>
<evidence type="ECO:0000256" key="1">
    <source>
        <dbReference type="ARBA" id="ARBA00011344"/>
    </source>
</evidence>
<feature type="domain" description="RNA polymerase sigma factor 70 region 4 type 2" evidence="3">
    <location>
        <begin position="107"/>
        <end position="155"/>
    </location>
</feature>
<dbReference type="Gene3D" id="1.10.1740.10">
    <property type="match status" value="1"/>
</dbReference>
<dbReference type="GO" id="GO:0003677">
    <property type="term" value="F:DNA binding"/>
    <property type="evidence" value="ECO:0007669"/>
    <property type="project" value="InterPro"/>
</dbReference>